<dbReference type="KEGG" id="mtim:DIR46_02270"/>
<organism evidence="2 3">
    <name type="scientific">Massilia oculi</name>
    <dbReference type="NCBI Taxonomy" id="945844"/>
    <lineage>
        <taxon>Bacteria</taxon>
        <taxon>Pseudomonadati</taxon>
        <taxon>Pseudomonadota</taxon>
        <taxon>Betaproteobacteria</taxon>
        <taxon>Burkholderiales</taxon>
        <taxon>Oxalobacteraceae</taxon>
        <taxon>Telluria group</taxon>
        <taxon>Massilia</taxon>
    </lineage>
</organism>
<dbReference type="Proteomes" id="UP000245820">
    <property type="component" value="Chromosome"/>
</dbReference>
<proteinExistence type="predicted"/>
<name>A0A2S2DDG4_9BURK</name>
<feature type="region of interest" description="Disordered" evidence="1">
    <location>
        <begin position="68"/>
        <end position="97"/>
    </location>
</feature>
<evidence type="ECO:0000313" key="2">
    <source>
        <dbReference type="EMBL" id="AWL03391.1"/>
    </source>
</evidence>
<dbReference type="SUPFAM" id="SSF46785">
    <property type="entry name" value="Winged helix' DNA-binding domain"/>
    <property type="match status" value="1"/>
</dbReference>
<keyword evidence="3" id="KW-1185">Reference proteome</keyword>
<sequence>MNIPKFLPPTVQERVEEHIKKRPGIMTRELVDELEITAGSATMAVNRLQVQGKIHRINLLNERRAKWGAGPAPDFDPDNPTPGIGQPKQRTVKDWERKPVPRDPLLWALYGAQP</sequence>
<dbReference type="AlphaFoldDB" id="A0A2S2DDG4"/>
<gene>
    <name evidence="2" type="ORF">DIR46_02270</name>
</gene>
<dbReference type="RefSeq" id="WP_109343794.1">
    <property type="nucleotide sequence ID" value="NZ_CP029343.1"/>
</dbReference>
<evidence type="ECO:0000313" key="3">
    <source>
        <dbReference type="Proteomes" id="UP000245820"/>
    </source>
</evidence>
<protein>
    <submittedName>
        <fullName evidence="2">Uncharacterized protein</fullName>
    </submittedName>
</protein>
<reference evidence="2 3" key="1">
    <citation type="submission" date="2018-05" db="EMBL/GenBank/DDBJ databases">
        <title>Complete genome sequence of Massilia oculi sp. nov. CCUG 43427T (=DSM 26321T), the type strain of M. oculi, and comparison with genome sequences of other Massilia strains.</title>
        <authorList>
            <person name="Zhu B."/>
        </authorList>
    </citation>
    <scope>NUCLEOTIDE SEQUENCE [LARGE SCALE GENOMIC DNA]</scope>
    <source>
        <strain evidence="2 3">CCUG 43427</strain>
    </source>
</reference>
<dbReference type="EMBL" id="CP029343">
    <property type="protein sequence ID" value="AWL03391.1"/>
    <property type="molecule type" value="Genomic_DNA"/>
</dbReference>
<dbReference type="InterPro" id="IPR036390">
    <property type="entry name" value="WH_DNA-bd_sf"/>
</dbReference>
<evidence type="ECO:0000256" key="1">
    <source>
        <dbReference type="SAM" id="MobiDB-lite"/>
    </source>
</evidence>
<accession>A0A2S2DDG4</accession>